<protein>
    <submittedName>
        <fullName evidence="1">Uncharacterized protein</fullName>
    </submittedName>
</protein>
<dbReference type="OrthoDB" id="886813at2"/>
<accession>A0A5M8QQF7</accession>
<dbReference type="AlphaFoldDB" id="A0A5M8QQF7"/>
<gene>
    <name evidence="1" type="ORF">FOE74_03065</name>
</gene>
<sequence>MPTSCNTSPTRLKDLMPENYGKILRDRCGLKSRQRVYDVVSGEIKGNKIYSEAIKLAAETKAAREAEENLLKKLVGA</sequence>
<dbReference type="Proteomes" id="UP000323866">
    <property type="component" value="Unassembled WGS sequence"/>
</dbReference>
<dbReference type="EMBL" id="VKKZ01000010">
    <property type="protein sequence ID" value="KAA6437498.1"/>
    <property type="molecule type" value="Genomic_DNA"/>
</dbReference>
<comment type="caution">
    <text evidence="1">The sequence shown here is derived from an EMBL/GenBank/DDBJ whole genome shotgun (WGS) entry which is preliminary data.</text>
</comment>
<reference evidence="1 2" key="2">
    <citation type="submission" date="2019-09" db="EMBL/GenBank/DDBJ databases">
        <title>A bacterium isolated from glacier soil.</title>
        <authorList>
            <person name="Liu Q."/>
        </authorList>
    </citation>
    <scope>NUCLEOTIDE SEQUENCE [LARGE SCALE GENOMIC DNA]</scope>
    <source>
        <strain evidence="1 2">MDT1-10-3</strain>
    </source>
</reference>
<proteinExistence type="predicted"/>
<name>A0A5M8QQF7_9BACT</name>
<evidence type="ECO:0000313" key="1">
    <source>
        <dbReference type="EMBL" id="KAA6437498.1"/>
    </source>
</evidence>
<reference evidence="1 2" key="1">
    <citation type="submission" date="2019-07" db="EMBL/GenBank/DDBJ databases">
        <authorList>
            <person name="Qu J.-H."/>
        </authorList>
    </citation>
    <scope>NUCLEOTIDE SEQUENCE [LARGE SCALE GENOMIC DNA]</scope>
    <source>
        <strain evidence="1 2">MDT1-10-3</strain>
    </source>
</reference>
<evidence type="ECO:0000313" key="2">
    <source>
        <dbReference type="Proteomes" id="UP000323866"/>
    </source>
</evidence>
<organism evidence="1 2">
    <name type="scientific">Rufibacter glacialis</name>
    <dbReference type="NCBI Taxonomy" id="1259555"/>
    <lineage>
        <taxon>Bacteria</taxon>
        <taxon>Pseudomonadati</taxon>
        <taxon>Bacteroidota</taxon>
        <taxon>Cytophagia</taxon>
        <taxon>Cytophagales</taxon>
        <taxon>Hymenobacteraceae</taxon>
        <taxon>Rufibacter</taxon>
    </lineage>
</organism>